<dbReference type="Gene3D" id="3.40.30.10">
    <property type="entry name" value="Glutaredoxin"/>
    <property type="match status" value="1"/>
</dbReference>
<name>A0A6J4TXE7_9SPHN</name>
<evidence type="ECO:0000256" key="1">
    <source>
        <dbReference type="SAM" id="Phobius"/>
    </source>
</evidence>
<feature type="domain" description="Glutaredoxin" evidence="2">
    <location>
        <begin position="22"/>
        <end position="72"/>
    </location>
</feature>
<evidence type="ECO:0000313" key="3">
    <source>
        <dbReference type="EMBL" id="CAA9534219.1"/>
    </source>
</evidence>
<accession>A0A6J4TXE7</accession>
<dbReference type="GO" id="GO:0016020">
    <property type="term" value="C:membrane"/>
    <property type="evidence" value="ECO:0007669"/>
    <property type="project" value="UniProtKB-SubCell"/>
</dbReference>
<keyword evidence="1" id="KW-0812">Transmembrane</keyword>
<protein>
    <recommendedName>
        <fullName evidence="2">Glutaredoxin domain-containing protein</fullName>
    </recommendedName>
</protein>
<feature type="non-terminal residue" evidence="3">
    <location>
        <position position="216"/>
    </location>
</feature>
<dbReference type="Pfam" id="PF00462">
    <property type="entry name" value="Glutaredoxin"/>
    <property type="match status" value="1"/>
</dbReference>
<organism evidence="3">
    <name type="scientific">uncultured Sphingomonadaceae bacterium</name>
    <dbReference type="NCBI Taxonomy" id="169976"/>
    <lineage>
        <taxon>Bacteria</taxon>
        <taxon>Pseudomonadati</taxon>
        <taxon>Pseudomonadota</taxon>
        <taxon>Alphaproteobacteria</taxon>
        <taxon>Sphingomonadales</taxon>
        <taxon>Sphingomonadaceae</taxon>
        <taxon>environmental samples</taxon>
    </lineage>
</organism>
<gene>
    <name evidence="3" type="ORF">AVDCRST_MAG91-3234</name>
</gene>
<feature type="transmembrane region" description="Helical" evidence="1">
    <location>
        <begin position="187"/>
        <end position="208"/>
    </location>
</feature>
<dbReference type="InterPro" id="IPR036249">
    <property type="entry name" value="Thioredoxin-like_sf"/>
</dbReference>
<dbReference type="SUPFAM" id="SSF52833">
    <property type="entry name" value="Thioredoxin-like"/>
    <property type="match status" value="1"/>
</dbReference>
<reference evidence="3" key="1">
    <citation type="submission" date="2020-02" db="EMBL/GenBank/DDBJ databases">
        <authorList>
            <person name="Meier V. D."/>
        </authorList>
    </citation>
    <scope>NUCLEOTIDE SEQUENCE</scope>
    <source>
        <strain evidence="3">AVDCRST_MAG91</strain>
    </source>
</reference>
<feature type="transmembrane region" description="Helical" evidence="1">
    <location>
        <begin position="161"/>
        <end position="181"/>
    </location>
</feature>
<dbReference type="GO" id="GO:0030416">
    <property type="term" value="P:methylamine metabolic process"/>
    <property type="evidence" value="ECO:0007669"/>
    <property type="project" value="InterPro"/>
</dbReference>
<dbReference type="AlphaFoldDB" id="A0A6J4TXE7"/>
<keyword evidence="1" id="KW-1133">Transmembrane helix</keyword>
<keyword evidence="1" id="KW-0472">Membrane</keyword>
<proteinExistence type="predicted"/>
<dbReference type="PROSITE" id="PS51354">
    <property type="entry name" value="GLUTAREDOXIN_2"/>
    <property type="match status" value="1"/>
</dbReference>
<dbReference type="InterPro" id="IPR002109">
    <property type="entry name" value="Glutaredoxin"/>
</dbReference>
<sequence length="216" mass="23567">MLATASRPSAVIHRMVLPDHLCPSGLKALDLLRRSGFEVDDRPLTTRDETEAFKAKHGVKTTPQVFIGGERVGGYDDLRCYLGKPLADPKATTYRPVLAVFAVAALLAVAVSYATAGTPFTGQAVGWFLGFASAILAMLKLQDVERFSTSFLNYDLLARRWVPYSYAYPYLELLVGVLMVAGALHWLAAPLALLVGGIGAWSVFKAVYLDKRELKC</sequence>
<feature type="transmembrane region" description="Helical" evidence="1">
    <location>
        <begin position="94"/>
        <end position="114"/>
    </location>
</feature>
<feature type="transmembrane region" description="Helical" evidence="1">
    <location>
        <begin position="120"/>
        <end position="141"/>
    </location>
</feature>
<evidence type="ECO:0000259" key="2">
    <source>
        <dbReference type="Pfam" id="PF00462"/>
    </source>
</evidence>
<dbReference type="EMBL" id="CADCVX010000565">
    <property type="protein sequence ID" value="CAA9534219.1"/>
    <property type="molecule type" value="Genomic_DNA"/>
</dbReference>